<keyword evidence="9" id="KW-1185">Reference proteome</keyword>
<evidence type="ECO:0000256" key="1">
    <source>
        <dbReference type="ARBA" id="ARBA00004374"/>
    </source>
</evidence>
<dbReference type="Pfam" id="PF01103">
    <property type="entry name" value="Omp85"/>
    <property type="match status" value="1"/>
</dbReference>
<dbReference type="InterPro" id="IPR000184">
    <property type="entry name" value="Bac_surfAg_D15"/>
</dbReference>
<dbReference type="GO" id="GO:0045040">
    <property type="term" value="P:protein insertion into mitochondrial outer membrane"/>
    <property type="evidence" value="ECO:0007669"/>
    <property type="project" value="TreeGrafter"/>
</dbReference>
<gene>
    <name evidence="8" type="ORF">IAR55_005205</name>
</gene>
<evidence type="ECO:0000256" key="6">
    <source>
        <dbReference type="SAM" id="MobiDB-lite"/>
    </source>
</evidence>
<dbReference type="AlphaFoldDB" id="A0AAW0YTB1"/>
<organism evidence="8 9">
    <name type="scientific">Kwoniella newhampshirensis</name>
    <dbReference type="NCBI Taxonomy" id="1651941"/>
    <lineage>
        <taxon>Eukaryota</taxon>
        <taxon>Fungi</taxon>
        <taxon>Dikarya</taxon>
        <taxon>Basidiomycota</taxon>
        <taxon>Agaricomycotina</taxon>
        <taxon>Tremellomycetes</taxon>
        <taxon>Tremellales</taxon>
        <taxon>Cryptococcaceae</taxon>
        <taxon>Kwoniella</taxon>
    </lineage>
</organism>
<dbReference type="Proteomes" id="UP001388673">
    <property type="component" value="Unassembled WGS sequence"/>
</dbReference>
<dbReference type="PANTHER" id="PTHR12815:SF18">
    <property type="entry name" value="SORTING AND ASSEMBLY MACHINERY COMPONENT 50 HOMOLOG"/>
    <property type="match status" value="1"/>
</dbReference>
<feature type="domain" description="Bacterial surface antigen (D15)" evidence="7">
    <location>
        <begin position="244"/>
        <end position="565"/>
    </location>
</feature>
<evidence type="ECO:0000313" key="9">
    <source>
        <dbReference type="Proteomes" id="UP001388673"/>
    </source>
</evidence>
<reference evidence="8 9" key="1">
    <citation type="journal article" date="2024" name="bioRxiv">
        <title>Comparative genomics of Cryptococcus and Kwoniella reveals pathogenesis evolution and contrasting karyotype dynamics via intercentromeric recombination or chromosome fusion.</title>
        <authorList>
            <person name="Coelho M.A."/>
            <person name="David-Palma M."/>
            <person name="Shea T."/>
            <person name="Bowers K."/>
            <person name="McGinley-Smith S."/>
            <person name="Mohammad A.W."/>
            <person name="Gnirke A."/>
            <person name="Yurkov A.M."/>
            <person name="Nowrousian M."/>
            <person name="Sun S."/>
            <person name="Cuomo C.A."/>
            <person name="Heitman J."/>
        </authorList>
    </citation>
    <scope>NUCLEOTIDE SEQUENCE [LARGE SCALE GENOMIC DNA]</scope>
    <source>
        <strain evidence="8 9">CBS 13917</strain>
    </source>
</reference>
<evidence type="ECO:0000259" key="7">
    <source>
        <dbReference type="Pfam" id="PF01103"/>
    </source>
</evidence>
<sequence length="566" mass="61651">MDPNAEDRPPSVEVVEIDMEAKSEPAATTCSSAPSPPRPDFGSRQSPLVPPPLQAPLASSIFRNAVDPNKATLTPSEPMPEDPEKIRQWQEEEFQRKLRGEYEQAQRRVGDIVTSNMDRPLRLSSIRLAPPPPITRSSFLSSLLSSFLTSVSPHTPSFLNPAPPSPQNLHEVLLTTRAIVQHLDKFGIYDMERVGVRLEPRRGGDPDEVEMVLGLKEKGRLFMKAGTEVGGGEGGGNVTARIRNIFGGAETLEGNASIGTKTKSAYQIALSTPLFTSPLLSFALSAFSLDRDNSAFASHRERSQGGRAKLSAILPWGTHDLQYELVNREISHLTPTASVSIRELAIPSTKSSVSHTWTSDTRDDLWMGTGGRLLKLTHEYAGLPGSSELAHFFKSTTQSQLSRALYPGSSIHYSISSLTTCLFPLFRASAGSSTYLPDRTYLGGPNSVRGWKVGGLGRRDGPDSLGGDLSWALGLSVLAPVPTKEHWPLRLHGFLNGGKVVAYDITRSFTDNITKMYRSPNLSVGVGLMYRLEPIRIEVNFSMPLIGRKGERTARGLGVGVGIEFL</sequence>
<evidence type="ECO:0000256" key="2">
    <source>
        <dbReference type="ARBA" id="ARBA00010913"/>
    </source>
</evidence>
<keyword evidence="5" id="KW-0472">Membrane</keyword>
<keyword evidence="4" id="KW-0812">Transmembrane</keyword>
<proteinExistence type="inferred from homology"/>
<evidence type="ECO:0000256" key="5">
    <source>
        <dbReference type="ARBA" id="ARBA00023136"/>
    </source>
</evidence>
<dbReference type="PANTHER" id="PTHR12815">
    <property type="entry name" value="SORTING AND ASSEMBLY MACHINERY SAMM50 PROTEIN FAMILY MEMBER"/>
    <property type="match status" value="1"/>
</dbReference>
<dbReference type="FunFam" id="2.40.160.50:FF:000014">
    <property type="entry name" value="Chromosome 7, whole genome shotgun sequence"/>
    <property type="match status" value="1"/>
</dbReference>
<comment type="similarity">
    <text evidence="2">Belongs to the SAM50/omp85 family.</text>
</comment>
<protein>
    <recommendedName>
        <fullName evidence="7">Bacterial surface antigen (D15) domain-containing protein</fullName>
    </recommendedName>
</protein>
<dbReference type="Gene3D" id="2.40.160.50">
    <property type="entry name" value="membrane protein fhac: a member of the omp85/tpsb transporter family"/>
    <property type="match status" value="1"/>
</dbReference>
<evidence type="ECO:0000256" key="3">
    <source>
        <dbReference type="ARBA" id="ARBA00022452"/>
    </source>
</evidence>
<name>A0AAW0YTB1_9TREE</name>
<dbReference type="KEGG" id="kne:92182463"/>
<keyword evidence="3" id="KW-1134">Transmembrane beta strand</keyword>
<comment type="caution">
    <text evidence="8">The sequence shown here is derived from an EMBL/GenBank/DDBJ whole genome shotgun (WGS) entry which is preliminary data.</text>
</comment>
<comment type="subcellular location">
    <subcellularLocation>
        <location evidence="1">Mitochondrion outer membrane</location>
        <topology evidence="1">Multi-pass membrane protein</topology>
    </subcellularLocation>
</comment>
<dbReference type="GeneID" id="92182463"/>
<accession>A0AAW0YTB1</accession>
<dbReference type="EMBL" id="JBCAWK010000010">
    <property type="protein sequence ID" value="KAK8847348.1"/>
    <property type="molecule type" value="Genomic_DNA"/>
</dbReference>
<feature type="region of interest" description="Disordered" evidence="6">
    <location>
        <begin position="19"/>
        <end position="55"/>
    </location>
</feature>
<dbReference type="RefSeq" id="XP_066800866.1">
    <property type="nucleotide sequence ID" value="XM_066948298.1"/>
</dbReference>
<evidence type="ECO:0000313" key="8">
    <source>
        <dbReference type="EMBL" id="KAK8847348.1"/>
    </source>
</evidence>
<dbReference type="InterPro" id="IPR039910">
    <property type="entry name" value="D15-like"/>
</dbReference>
<dbReference type="GO" id="GO:0005741">
    <property type="term" value="C:mitochondrial outer membrane"/>
    <property type="evidence" value="ECO:0007669"/>
    <property type="project" value="UniProtKB-SubCell"/>
</dbReference>
<evidence type="ECO:0000256" key="4">
    <source>
        <dbReference type="ARBA" id="ARBA00022692"/>
    </source>
</evidence>